<dbReference type="Pfam" id="PF04613">
    <property type="entry name" value="LpxD"/>
    <property type="match status" value="1"/>
</dbReference>
<evidence type="ECO:0000256" key="5">
    <source>
        <dbReference type="ARBA" id="ARBA00023098"/>
    </source>
</evidence>
<evidence type="ECO:0000256" key="2">
    <source>
        <dbReference type="ARBA" id="ARBA00022556"/>
    </source>
</evidence>
<comment type="similarity">
    <text evidence="7">Belongs to the transferase hexapeptide repeat family. LpxD subfamily.</text>
</comment>
<dbReference type="InterPro" id="IPR001451">
    <property type="entry name" value="Hexapep"/>
</dbReference>
<dbReference type="PANTHER" id="PTHR43378">
    <property type="entry name" value="UDP-3-O-ACYLGLUCOSAMINE N-ACYLTRANSFERASE"/>
    <property type="match status" value="1"/>
</dbReference>
<dbReference type="Pfam" id="PF00132">
    <property type="entry name" value="Hexapep"/>
    <property type="match status" value="2"/>
</dbReference>
<dbReference type="CDD" id="cd03352">
    <property type="entry name" value="LbH_LpxD"/>
    <property type="match status" value="1"/>
</dbReference>
<evidence type="ECO:0000256" key="6">
    <source>
        <dbReference type="ARBA" id="ARBA00023315"/>
    </source>
</evidence>
<dbReference type="RefSeq" id="WP_407348224.1">
    <property type="nucleotide sequence ID" value="NZ_CP136864.1"/>
</dbReference>
<dbReference type="PANTHER" id="PTHR43378:SF2">
    <property type="entry name" value="UDP-3-O-ACYLGLUCOSAMINE N-ACYLTRANSFERASE 1, MITOCHONDRIAL-RELATED"/>
    <property type="match status" value="1"/>
</dbReference>
<keyword evidence="4 7" id="KW-0677">Repeat</keyword>
<keyword evidence="5 7" id="KW-0443">Lipid metabolism</keyword>
<dbReference type="InterPro" id="IPR018357">
    <property type="entry name" value="Hexapep_transf_CS"/>
</dbReference>
<dbReference type="PROSITE" id="PS00101">
    <property type="entry name" value="HEXAPEP_TRANSFERASES"/>
    <property type="match status" value="1"/>
</dbReference>
<dbReference type="EC" id="2.3.1.191" evidence="7"/>
<comment type="function">
    <text evidence="7">Catalyzes the N-acylation of UDP-3-O-acylglucosamine using 3-hydroxyacyl-ACP as the acyl donor. Is involved in the biosynthesis of lipid A, a phosphorylated glycolipid that anchors the lipopolysaccharide to the outer membrane of the cell.</text>
</comment>
<gene>
    <name evidence="7 9" type="primary">lpxD</name>
    <name evidence="9" type="ORF">R0135_00075</name>
</gene>
<comment type="pathway">
    <text evidence="7">Bacterial outer membrane biogenesis; LPS lipid A biosynthesis.</text>
</comment>
<evidence type="ECO:0000313" key="10">
    <source>
        <dbReference type="Proteomes" id="UP001626537"/>
    </source>
</evidence>
<dbReference type="NCBIfam" id="NF002060">
    <property type="entry name" value="PRK00892.1"/>
    <property type="match status" value="1"/>
</dbReference>
<keyword evidence="1 7" id="KW-0444">Lipid biosynthesis</keyword>
<evidence type="ECO:0000256" key="7">
    <source>
        <dbReference type="HAMAP-Rule" id="MF_00523"/>
    </source>
</evidence>
<dbReference type="HAMAP" id="MF_00523">
    <property type="entry name" value="LpxD"/>
    <property type="match status" value="1"/>
</dbReference>
<feature type="active site" description="Proton acceptor" evidence="7">
    <location>
        <position position="238"/>
    </location>
</feature>
<dbReference type="InterPro" id="IPR011004">
    <property type="entry name" value="Trimer_LpxA-like_sf"/>
</dbReference>
<proteinExistence type="inferred from homology"/>
<protein>
    <recommendedName>
        <fullName evidence="7">UDP-3-O-acylglucosamine N-acyltransferase</fullName>
        <ecNumber evidence="7">2.3.1.191</ecNumber>
    </recommendedName>
</protein>
<comment type="subunit">
    <text evidence="7">Homotrimer.</text>
</comment>
<dbReference type="Proteomes" id="UP001626537">
    <property type="component" value="Chromosome"/>
</dbReference>
<organism evidence="9 10">
    <name type="scientific">Congregibacter variabilis</name>
    <dbReference type="NCBI Taxonomy" id="3081200"/>
    <lineage>
        <taxon>Bacteria</taxon>
        <taxon>Pseudomonadati</taxon>
        <taxon>Pseudomonadota</taxon>
        <taxon>Gammaproteobacteria</taxon>
        <taxon>Cellvibrionales</taxon>
        <taxon>Halieaceae</taxon>
        <taxon>Congregibacter</taxon>
    </lineage>
</organism>
<comment type="catalytic activity">
    <reaction evidence="7">
        <text>a UDP-3-O-[(3R)-3-hydroxyacyl]-alpha-D-glucosamine + a (3R)-hydroxyacyl-[ACP] = a UDP-2-N,3-O-bis[(3R)-3-hydroxyacyl]-alpha-D-glucosamine + holo-[ACP] + H(+)</text>
        <dbReference type="Rhea" id="RHEA:53836"/>
        <dbReference type="Rhea" id="RHEA-COMP:9685"/>
        <dbReference type="Rhea" id="RHEA-COMP:9945"/>
        <dbReference type="ChEBI" id="CHEBI:15378"/>
        <dbReference type="ChEBI" id="CHEBI:64479"/>
        <dbReference type="ChEBI" id="CHEBI:78827"/>
        <dbReference type="ChEBI" id="CHEBI:137740"/>
        <dbReference type="ChEBI" id="CHEBI:137748"/>
        <dbReference type="EC" id="2.3.1.191"/>
    </reaction>
</comment>
<evidence type="ECO:0000256" key="1">
    <source>
        <dbReference type="ARBA" id="ARBA00022516"/>
    </source>
</evidence>
<keyword evidence="2 7" id="KW-0441">Lipid A biosynthesis</keyword>
<dbReference type="NCBIfam" id="TIGR01853">
    <property type="entry name" value="lipid_A_lpxD"/>
    <property type="match status" value="1"/>
</dbReference>
<dbReference type="SUPFAM" id="SSF51161">
    <property type="entry name" value="Trimeric LpxA-like enzymes"/>
    <property type="match status" value="1"/>
</dbReference>
<feature type="domain" description="UDP-3-O-[3-hydroxymyristoyl] glucosamine N-acyltransferase non-repeat region" evidence="8">
    <location>
        <begin position="22"/>
        <end position="88"/>
    </location>
</feature>
<sequence length="347" mass="36045">MVTLGELVTLLGCEPGSVDTSIELDRIAPLGRAGPRELAFIAEPRYLSTLKSCTAACVLLKPEWQGDSPVPSLGVADPYLAYARVSALFDLGPAPEAGVHPGAFVDASASIPASASIGPGACVEADVVLGENVVLSHGAHVGRGAKLGDNCRLWPGAVLYHGVVLGDDCVVHANTVIGADGFGFARHSDGWEKISQLGSVRIGNRVDIGAGVTIDRGALDDTVIADDVIIDDQVHIAHNCVIGRRTAIAGCVGMAGSTVVGEDCTFAGQVGVSGHLKICDNAHFTGQAKVARKVEEPGSYSSGTPLEATRQWRKNAVRFGQLDAMHRRLVKLEAKLDALGEAASDDD</sequence>
<dbReference type="EMBL" id="CP136864">
    <property type="protein sequence ID" value="WOJ93581.1"/>
    <property type="molecule type" value="Genomic_DNA"/>
</dbReference>
<evidence type="ECO:0000256" key="3">
    <source>
        <dbReference type="ARBA" id="ARBA00022679"/>
    </source>
</evidence>
<dbReference type="Gene3D" id="1.20.5.170">
    <property type="match status" value="1"/>
</dbReference>
<keyword evidence="3 7" id="KW-0808">Transferase</keyword>
<dbReference type="InterPro" id="IPR007691">
    <property type="entry name" value="LpxD"/>
</dbReference>
<keyword evidence="6 7" id="KW-0012">Acyltransferase</keyword>
<keyword evidence="10" id="KW-1185">Reference proteome</keyword>
<reference evidence="9 10" key="1">
    <citation type="submission" date="2023-10" db="EMBL/GenBank/DDBJ databases">
        <title>Two novel species belonging to the OM43/NOR5 clade.</title>
        <authorList>
            <person name="Park M."/>
        </authorList>
    </citation>
    <scope>NUCLEOTIDE SEQUENCE [LARGE SCALE GENOMIC DNA]</scope>
    <source>
        <strain evidence="9 10">IMCC43200</strain>
    </source>
</reference>
<dbReference type="InterPro" id="IPR020573">
    <property type="entry name" value="UDP_GlcNAc_AcTrfase_non-rep"/>
</dbReference>
<evidence type="ECO:0000256" key="4">
    <source>
        <dbReference type="ARBA" id="ARBA00022737"/>
    </source>
</evidence>
<evidence type="ECO:0000313" key="9">
    <source>
        <dbReference type="EMBL" id="WOJ93581.1"/>
    </source>
</evidence>
<dbReference type="GO" id="GO:0103118">
    <property type="term" value="F:UDP-3-O-[(3R)-3-hydroxyacyl]-glucosamine N-acyltransferase activity"/>
    <property type="evidence" value="ECO:0007669"/>
    <property type="project" value="UniProtKB-EC"/>
</dbReference>
<name>A0ABZ0I322_9GAMM</name>
<evidence type="ECO:0000259" key="8">
    <source>
        <dbReference type="Pfam" id="PF04613"/>
    </source>
</evidence>
<dbReference type="Gene3D" id="3.40.1390.10">
    <property type="entry name" value="MurE/MurF, N-terminal domain"/>
    <property type="match status" value="1"/>
</dbReference>
<dbReference type="Gene3D" id="2.160.10.10">
    <property type="entry name" value="Hexapeptide repeat proteins"/>
    <property type="match status" value="1"/>
</dbReference>
<accession>A0ABZ0I322</accession>